<dbReference type="CDD" id="cd01169">
    <property type="entry name" value="HMPP_kinase"/>
    <property type="match status" value="1"/>
</dbReference>
<feature type="domain" description="Pyridoxamine kinase/Phosphomethylpyrimidine kinase" evidence="7">
    <location>
        <begin position="13"/>
        <end position="261"/>
    </location>
</feature>
<evidence type="ECO:0000259" key="7">
    <source>
        <dbReference type="Pfam" id="PF08543"/>
    </source>
</evidence>
<evidence type="ECO:0000256" key="1">
    <source>
        <dbReference type="ARBA" id="ARBA00004948"/>
    </source>
</evidence>
<dbReference type="Pfam" id="PF08543">
    <property type="entry name" value="Phos_pyr_kin"/>
    <property type="match status" value="1"/>
</dbReference>
<dbReference type="EC" id="2.7.1.49" evidence="2"/>
<dbReference type="FunFam" id="3.40.1190.20:FF:000003">
    <property type="entry name" value="Phosphomethylpyrimidine kinase ThiD"/>
    <property type="match status" value="1"/>
</dbReference>
<dbReference type="SUPFAM" id="SSF53613">
    <property type="entry name" value="Ribokinase-like"/>
    <property type="match status" value="1"/>
</dbReference>
<dbReference type="GO" id="GO:0005829">
    <property type="term" value="C:cytosol"/>
    <property type="evidence" value="ECO:0007669"/>
    <property type="project" value="TreeGrafter"/>
</dbReference>
<dbReference type="EMBL" id="DXHV01000062">
    <property type="protein sequence ID" value="HIW00793.1"/>
    <property type="molecule type" value="Genomic_DNA"/>
</dbReference>
<protein>
    <recommendedName>
        <fullName evidence="2">hydroxymethylpyrimidine kinase</fullName>
        <ecNumber evidence="2">2.7.1.49</ecNumber>
    </recommendedName>
</protein>
<dbReference type="InterPro" id="IPR029056">
    <property type="entry name" value="Ribokinase-like"/>
</dbReference>
<evidence type="ECO:0000256" key="3">
    <source>
        <dbReference type="ARBA" id="ARBA00022679"/>
    </source>
</evidence>
<dbReference type="InterPro" id="IPR013749">
    <property type="entry name" value="PM/HMP-P_kinase-1"/>
</dbReference>
<dbReference type="AlphaFoldDB" id="A0A9D1PYD2"/>
<dbReference type="GO" id="GO:0005524">
    <property type="term" value="F:ATP binding"/>
    <property type="evidence" value="ECO:0007669"/>
    <property type="project" value="UniProtKB-KW"/>
</dbReference>
<dbReference type="Proteomes" id="UP000886752">
    <property type="component" value="Unassembled WGS sequence"/>
</dbReference>
<dbReference type="GO" id="GO:0008972">
    <property type="term" value="F:phosphomethylpyrimidine kinase activity"/>
    <property type="evidence" value="ECO:0007669"/>
    <property type="project" value="InterPro"/>
</dbReference>
<comment type="pathway">
    <text evidence="1">Cofactor biosynthesis; thiamine diphosphate biosynthesis.</text>
</comment>
<keyword evidence="4" id="KW-0547">Nucleotide-binding</keyword>
<keyword evidence="3 8" id="KW-0808">Transferase</keyword>
<dbReference type="PANTHER" id="PTHR20858">
    <property type="entry name" value="PHOSPHOMETHYLPYRIMIDINE KINASE"/>
    <property type="match status" value="1"/>
</dbReference>
<gene>
    <name evidence="8" type="primary">thiD</name>
    <name evidence="8" type="ORF">H9894_06335</name>
</gene>
<evidence type="ECO:0000313" key="9">
    <source>
        <dbReference type="Proteomes" id="UP000886752"/>
    </source>
</evidence>
<evidence type="ECO:0000313" key="8">
    <source>
        <dbReference type="EMBL" id="HIW00793.1"/>
    </source>
</evidence>
<dbReference type="GO" id="GO:0009228">
    <property type="term" value="P:thiamine biosynthetic process"/>
    <property type="evidence" value="ECO:0007669"/>
    <property type="project" value="InterPro"/>
</dbReference>
<dbReference type="PANTHER" id="PTHR20858:SF17">
    <property type="entry name" value="HYDROXYMETHYLPYRIMIDINE_PHOSPHOMETHYLPYRIMIDINE KINASE THI20-RELATED"/>
    <property type="match status" value="1"/>
</dbReference>
<dbReference type="GO" id="GO:0008902">
    <property type="term" value="F:hydroxymethylpyrimidine kinase activity"/>
    <property type="evidence" value="ECO:0007669"/>
    <property type="project" value="UniProtKB-EC"/>
</dbReference>
<evidence type="ECO:0000256" key="6">
    <source>
        <dbReference type="ARBA" id="ARBA00022840"/>
    </source>
</evidence>
<evidence type="ECO:0000256" key="2">
    <source>
        <dbReference type="ARBA" id="ARBA00012135"/>
    </source>
</evidence>
<comment type="caution">
    <text evidence="8">The sequence shown here is derived from an EMBL/GenBank/DDBJ whole genome shotgun (WGS) entry which is preliminary data.</text>
</comment>
<sequence length="268" mass="27507">MHVPNILTIAGSDSGGGAGIQADLKTIMAMGCYGMSAITALTAQNGLGVQGILASSGAFMTLQLETIFAGFEVHAAKCGMLFNAEIINAVADALQGKTFPLVVDPVSVSQSGSRLLSEEAITPLVERMLPLADVLTPNIPEAEMLSGLAIRSEDALLEAGSRVLALCGSATCVLIKGGHVESSAETVTDVLFRKGEDPVYLPQAKVHTTNNHGTGCTLSAAIASGLGKGEDVIEAVRHAQIFLNRALQESYAPGRGCGPVNHAAGLLA</sequence>
<accession>A0A9D1PYD2</accession>
<dbReference type="InterPro" id="IPR004399">
    <property type="entry name" value="HMP/HMP-P_kinase_dom"/>
</dbReference>
<name>A0A9D1PYD2_9BACT</name>
<organism evidence="8 9">
    <name type="scientific">Candidatus Desulfovibrio intestinipullorum</name>
    <dbReference type="NCBI Taxonomy" id="2838536"/>
    <lineage>
        <taxon>Bacteria</taxon>
        <taxon>Pseudomonadati</taxon>
        <taxon>Thermodesulfobacteriota</taxon>
        <taxon>Desulfovibrionia</taxon>
        <taxon>Desulfovibrionales</taxon>
        <taxon>Desulfovibrionaceae</taxon>
        <taxon>Desulfovibrio</taxon>
    </lineage>
</organism>
<dbReference type="NCBIfam" id="TIGR00097">
    <property type="entry name" value="HMP-P_kinase"/>
    <property type="match status" value="1"/>
</dbReference>
<keyword evidence="5 8" id="KW-0418">Kinase</keyword>
<evidence type="ECO:0000256" key="4">
    <source>
        <dbReference type="ARBA" id="ARBA00022741"/>
    </source>
</evidence>
<keyword evidence="6" id="KW-0067">ATP-binding</keyword>
<dbReference type="Gene3D" id="3.40.1190.20">
    <property type="match status" value="1"/>
</dbReference>
<proteinExistence type="predicted"/>
<reference evidence="8" key="2">
    <citation type="submission" date="2021-04" db="EMBL/GenBank/DDBJ databases">
        <authorList>
            <person name="Gilroy R."/>
        </authorList>
    </citation>
    <scope>NUCLEOTIDE SEQUENCE</scope>
    <source>
        <strain evidence="8">ChiHecec2B26-446</strain>
    </source>
</reference>
<reference evidence="8" key="1">
    <citation type="journal article" date="2021" name="PeerJ">
        <title>Extensive microbial diversity within the chicken gut microbiome revealed by metagenomics and culture.</title>
        <authorList>
            <person name="Gilroy R."/>
            <person name="Ravi A."/>
            <person name="Getino M."/>
            <person name="Pursley I."/>
            <person name="Horton D.L."/>
            <person name="Alikhan N.F."/>
            <person name="Baker D."/>
            <person name="Gharbi K."/>
            <person name="Hall N."/>
            <person name="Watson M."/>
            <person name="Adriaenssens E.M."/>
            <person name="Foster-Nyarko E."/>
            <person name="Jarju S."/>
            <person name="Secka A."/>
            <person name="Antonio M."/>
            <person name="Oren A."/>
            <person name="Chaudhuri R.R."/>
            <person name="La Ragione R."/>
            <person name="Hildebrand F."/>
            <person name="Pallen M.J."/>
        </authorList>
    </citation>
    <scope>NUCLEOTIDE SEQUENCE</scope>
    <source>
        <strain evidence="8">ChiHecec2B26-446</strain>
    </source>
</reference>
<evidence type="ECO:0000256" key="5">
    <source>
        <dbReference type="ARBA" id="ARBA00022777"/>
    </source>
</evidence>